<dbReference type="AlphaFoldDB" id="A0A1H2PR09"/>
<feature type="transmembrane region" description="Helical" evidence="1">
    <location>
        <begin position="12"/>
        <end position="29"/>
    </location>
</feature>
<evidence type="ECO:0008006" key="4">
    <source>
        <dbReference type="Google" id="ProtNLM"/>
    </source>
</evidence>
<feature type="transmembrane region" description="Helical" evidence="1">
    <location>
        <begin position="41"/>
        <end position="63"/>
    </location>
</feature>
<name>A0A1H2PR09_9BURK</name>
<sequence length="67" mass="7187">MSDPIETVVNGARVIGMAFVVMLCTYLWVRKDLSAFEAKAWCFALGVAGGVWGVSLIALWHLVSAAS</sequence>
<gene>
    <name evidence="2" type="ORF">SAMN05216551_107156</name>
</gene>
<dbReference type="EMBL" id="FNLO01000007">
    <property type="protein sequence ID" value="SDV49213.1"/>
    <property type="molecule type" value="Genomic_DNA"/>
</dbReference>
<dbReference type="Proteomes" id="UP000243719">
    <property type="component" value="Unassembled WGS sequence"/>
</dbReference>
<keyword evidence="1" id="KW-0472">Membrane</keyword>
<proteinExistence type="predicted"/>
<dbReference type="RefSeq" id="WP_091908980.1">
    <property type="nucleotide sequence ID" value="NZ_FNLO01000007.1"/>
</dbReference>
<evidence type="ECO:0000313" key="2">
    <source>
        <dbReference type="EMBL" id="SDV49213.1"/>
    </source>
</evidence>
<protein>
    <recommendedName>
        <fullName evidence="4">DUF2788 domain-containing protein</fullName>
    </recommendedName>
</protein>
<dbReference type="STRING" id="1770053.SAMN05216551_107156"/>
<accession>A0A1H2PR09</accession>
<reference evidence="3" key="1">
    <citation type="submission" date="2016-09" db="EMBL/GenBank/DDBJ databases">
        <authorList>
            <person name="Varghese N."/>
            <person name="Submissions S."/>
        </authorList>
    </citation>
    <scope>NUCLEOTIDE SEQUENCE [LARGE SCALE GENOMIC DNA]</scope>
    <source>
        <strain evidence="3">JS23</strain>
    </source>
</reference>
<evidence type="ECO:0000313" key="3">
    <source>
        <dbReference type="Proteomes" id="UP000243719"/>
    </source>
</evidence>
<keyword evidence="3" id="KW-1185">Reference proteome</keyword>
<keyword evidence="1" id="KW-0812">Transmembrane</keyword>
<organism evidence="2 3">
    <name type="scientific">Chitinasiproducens palmae</name>
    <dbReference type="NCBI Taxonomy" id="1770053"/>
    <lineage>
        <taxon>Bacteria</taxon>
        <taxon>Pseudomonadati</taxon>
        <taxon>Pseudomonadota</taxon>
        <taxon>Betaproteobacteria</taxon>
        <taxon>Burkholderiales</taxon>
        <taxon>Burkholderiaceae</taxon>
        <taxon>Chitinasiproducens</taxon>
    </lineage>
</organism>
<keyword evidence="1" id="KW-1133">Transmembrane helix</keyword>
<evidence type="ECO:0000256" key="1">
    <source>
        <dbReference type="SAM" id="Phobius"/>
    </source>
</evidence>